<organism evidence="7 8">
    <name type="scientific">Kocuria rosea subsp. polaris</name>
    <dbReference type="NCBI Taxonomy" id="136273"/>
    <lineage>
        <taxon>Bacteria</taxon>
        <taxon>Bacillati</taxon>
        <taxon>Actinomycetota</taxon>
        <taxon>Actinomycetes</taxon>
        <taxon>Micrococcales</taxon>
        <taxon>Micrococcaceae</taxon>
        <taxon>Kocuria</taxon>
    </lineage>
</organism>
<dbReference type="RefSeq" id="WP_035925952.1">
    <property type="nucleotide sequence ID" value="NZ_JSUH01000006.1"/>
</dbReference>
<feature type="compositionally biased region" description="Pro residues" evidence="5">
    <location>
        <begin position="15"/>
        <end position="39"/>
    </location>
</feature>
<reference evidence="7 8" key="1">
    <citation type="journal article" date="2003" name="Int. J. Syst. Evol. Microbiol.">
        <title>Kocuria polaris sp. nov., an orange-pigmented psychrophilic bacterium isolated from an Antarctic cyanobacterial mat sample.</title>
        <authorList>
            <person name="Reddy G.S."/>
            <person name="Prakash J.S."/>
            <person name="Prabahar V."/>
            <person name="Matsumoto G.I."/>
            <person name="Stackebrandt E."/>
            <person name="Shivaji S."/>
        </authorList>
    </citation>
    <scope>NUCLEOTIDE SEQUENCE [LARGE SCALE GENOMIC DNA]</scope>
    <source>
        <strain evidence="7 8">CMS 76or</strain>
    </source>
</reference>
<dbReference type="GO" id="GO:0051537">
    <property type="term" value="F:2 iron, 2 sulfur cluster binding"/>
    <property type="evidence" value="ECO:0007669"/>
    <property type="project" value="UniProtKB-KW"/>
</dbReference>
<dbReference type="Pfam" id="PF09360">
    <property type="entry name" value="zf-CDGSH"/>
    <property type="match status" value="1"/>
</dbReference>
<dbReference type="AlphaFoldDB" id="A0A0A6VTT0"/>
<evidence type="ECO:0000256" key="5">
    <source>
        <dbReference type="SAM" id="MobiDB-lite"/>
    </source>
</evidence>
<comment type="caution">
    <text evidence="7">The sequence shown here is derived from an EMBL/GenBank/DDBJ whole genome shotgun (WGS) entry which is preliminary data.</text>
</comment>
<evidence type="ECO:0000256" key="4">
    <source>
        <dbReference type="ARBA" id="ARBA00023014"/>
    </source>
</evidence>
<feature type="region of interest" description="Disordered" evidence="5">
    <location>
        <begin position="1"/>
        <end position="57"/>
    </location>
</feature>
<proteinExistence type="predicted"/>
<protein>
    <recommendedName>
        <fullName evidence="6">Iron-binding zinc finger CDGSH type domain-containing protein</fullName>
    </recommendedName>
</protein>
<evidence type="ECO:0000313" key="8">
    <source>
        <dbReference type="Proteomes" id="UP000030466"/>
    </source>
</evidence>
<sequence>MSAAHRPEDARAVPGPAPAAEPVPEPAPVTGPASVPDPGPAAAAGSGAAASITVCPDGPLLVRGGYELLDGDDRPIDPGRATVALCRCGASSIKPFCDGSHKRARFRAR</sequence>
<gene>
    <name evidence="7" type="ORF">GY22_08175</name>
</gene>
<dbReference type="GO" id="GO:0046872">
    <property type="term" value="F:metal ion binding"/>
    <property type="evidence" value="ECO:0007669"/>
    <property type="project" value="UniProtKB-KW"/>
</dbReference>
<dbReference type="InterPro" id="IPR018967">
    <property type="entry name" value="FeS-contain_CDGSH-typ"/>
</dbReference>
<evidence type="ECO:0000313" key="7">
    <source>
        <dbReference type="EMBL" id="KHD97678.1"/>
    </source>
</evidence>
<accession>A0A0A6VTT0</accession>
<keyword evidence="3" id="KW-0408">Iron</keyword>
<evidence type="ECO:0000256" key="3">
    <source>
        <dbReference type="ARBA" id="ARBA00023004"/>
    </source>
</evidence>
<dbReference type="SMART" id="SM00704">
    <property type="entry name" value="ZnF_CDGSH"/>
    <property type="match status" value="1"/>
</dbReference>
<keyword evidence="8" id="KW-1185">Reference proteome</keyword>
<evidence type="ECO:0000256" key="2">
    <source>
        <dbReference type="ARBA" id="ARBA00022723"/>
    </source>
</evidence>
<feature type="compositionally biased region" description="Basic and acidic residues" evidence="5">
    <location>
        <begin position="1"/>
        <end position="11"/>
    </location>
</feature>
<feature type="domain" description="Iron-binding zinc finger CDGSH type" evidence="6">
    <location>
        <begin position="64"/>
        <end position="107"/>
    </location>
</feature>
<name>A0A0A6VTT0_KOCRO</name>
<dbReference type="Gene3D" id="3.40.5.90">
    <property type="entry name" value="CDGSH iron-sulfur domain, mitoNEET-type"/>
    <property type="match status" value="1"/>
</dbReference>
<keyword evidence="2" id="KW-0479">Metal-binding</keyword>
<evidence type="ECO:0000256" key="1">
    <source>
        <dbReference type="ARBA" id="ARBA00022714"/>
    </source>
</evidence>
<dbReference type="GO" id="GO:0005737">
    <property type="term" value="C:cytoplasm"/>
    <property type="evidence" value="ECO:0007669"/>
    <property type="project" value="UniProtKB-ARBA"/>
</dbReference>
<dbReference type="EMBL" id="JSUH01000006">
    <property type="protein sequence ID" value="KHD97678.1"/>
    <property type="molecule type" value="Genomic_DNA"/>
</dbReference>
<dbReference type="Proteomes" id="UP000030466">
    <property type="component" value="Unassembled WGS sequence"/>
</dbReference>
<dbReference type="InterPro" id="IPR042216">
    <property type="entry name" value="MitoNEET_CISD"/>
</dbReference>
<keyword evidence="4" id="KW-0411">Iron-sulfur</keyword>
<feature type="compositionally biased region" description="Low complexity" evidence="5">
    <location>
        <begin position="40"/>
        <end position="51"/>
    </location>
</feature>
<evidence type="ECO:0000259" key="6">
    <source>
        <dbReference type="SMART" id="SM00704"/>
    </source>
</evidence>
<dbReference type="OrthoDB" id="9800162at2"/>
<keyword evidence="1" id="KW-0001">2Fe-2S</keyword>